<dbReference type="KEGG" id="cin:100175416"/>
<dbReference type="RefSeq" id="XP_018670422.1">
    <property type="nucleotide sequence ID" value="XM_018814877.2"/>
</dbReference>
<name>A0A1W5BJQ3_CIOIN</name>
<dbReference type="Proteomes" id="UP000008144">
    <property type="component" value="Chromosome 14"/>
</dbReference>
<dbReference type="Ensembl" id="ENSCINT00000034296.1">
    <property type="protein sequence ID" value="ENSCINP00000033028.1"/>
    <property type="gene ID" value="ENSCING00000024648.1"/>
</dbReference>
<dbReference type="OMA" id="YVASHSH"/>
<dbReference type="GeneTree" id="ENSGT00660000097402"/>
<reference evidence="2" key="3">
    <citation type="submission" date="2025-08" db="UniProtKB">
        <authorList>
            <consortium name="Ensembl"/>
        </authorList>
    </citation>
    <scope>IDENTIFICATION</scope>
</reference>
<keyword evidence="3" id="KW-1185">Reference proteome</keyword>
<dbReference type="AlphaFoldDB" id="A0A1W5BJQ3"/>
<protein>
    <submittedName>
        <fullName evidence="2">Uncharacterized LOC100175416</fullName>
    </submittedName>
</protein>
<evidence type="ECO:0000256" key="1">
    <source>
        <dbReference type="SAM" id="MobiDB-lite"/>
    </source>
</evidence>
<evidence type="ECO:0000313" key="2">
    <source>
        <dbReference type="Ensembl" id="ENSCINP00000033028.1"/>
    </source>
</evidence>
<reference evidence="2" key="2">
    <citation type="journal article" date="2008" name="Genome Biol.">
        <title>Improved genome assembly and evidence-based global gene model set for the chordate Ciona intestinalis: new insight into intron and operon populations.</title>
        <authorList>
            <person name="Satou Y."/>
            <person name="Mineta K."/>
            <person name="Ogasawara M."/>
            <person name="Sasakura Y."/>
            <person name="Shoguchi E."/>
            <person name="Ueno K."/>
            <person name="Yamada L."/>
            <person name="Matsumoto J."/>
            <person name="Wasserscheid J."/>
            <person name="Dewar K."/>
            <person name="Wiley G.B."/>
            <person name="Macmil S.L."/>
            <person name="Roe B.A."/>
            <person name="Zeller R.W."/>
            <person name="Hastings K.E."/>
            <person name="Lemaire P."/>
            <person name="Lindquist E."/>
            <person name="Endo T."/>
            <person name="Hotta K."/>
            <person name="Inaba K."/>
        </authorList>
    </citation>
    <scope>NUCLEOTIDE SEQUENCE [LARGE SCALE GENOMIC DNA]</scope>
    <source>
        <strain evidence="2">wild type</strain>
    </source>
</reference>
<accession>A0A1W5BJQ3</accession>
<gene>
    <name evidence="2" type="primary">LOC100175416</name>
</gene>
<evidence type="ECO:0000313" key="3">
    <source>
        <dbReference type="Proteomes" id="UP000008144"/>
    </source>
</evidence>
<proteinExistence type="predicted"/>
<feature type="compositionally biased region" description="Low complexity" evidence="1">
    <location>
        <begin position="90"/>
        <end position="100"/>
    </location>
</feature>
<dbReference type="GeneID" id="100175416"/>
<organism evidence="2 3">
    <name type="scientific">Ciona intestinalis</name>
    <name type="common">Transparent sea squirt</name>
    <name type="synonym">Ascidia intestinalis</name>
    <dbReference type="NCBI Taxonomy" id="7719"/>
    <lineage>
        <taxon>Eukaryota</taxon>
        <taxon>Metazoa</taxon>
        <taxon>Chordata</taxon>
        <taxon>Tunicata</taxon>
        <taxon>Ascidiacea</taxon>
        <taxon>Phlebobranchia</taxon>
        <taxon>Cionidae</taxon>
        <taxon>Ciona</taxon>
    </lineage>
</organism>
<dbReference type="InParanoid" id="A0A1W5BJQ3"/>
<reference evidence="2" key="4">
    <citation type="submission" date="2025-09" db="UniProtKB">
        <authorList>
            <consortium name="Ensembl"/>
        </authorList>
    </citation>
    <scope>IDENTIFICATION</scope>
</reference>
<sequence>MSCVPSINAYVASHSHSQQAEVQEMTETVITPPPTCQQLKENEKKSWFGSIFDKFSFVGHDGVTLIQEAKKTEVQQDNNMNLLSRVRHLSNSSTESTSTENQDRIRHQSNPDR</sequence>
<feature type="compositionally biased region" description="Basic and acidic residues" evidence="1">
    <location>
        <begin position="101"/>
        <end position="113"/>
    </location>
</feature>
<feature type="region of interest" description="Disordered" evidence="1">
    <location>
        <begin position="88"/>
        <end position="113"/>
    </location>
</feature>
<reference evidence="3" key="1">
    <citation type="journal article" date="2002" name="Science">
        <title>The draft genome of Ciona intestinalis: insights into chordate and vertebrate origins.</title>
        <authorList>
            <person name="Dehal P."/>
            <person name="Satou Y."/>
            <person name="Campbell R.K."/>
            <person name="Chapman J."/>
            <person name="Degnan B."/>
            <person name="De Tomaso A."/>
            <person name="Davidson B."/>
            <person name="Di Gregorio A."/>
            <person name="Gelpke M."/>
            <person name="Goodstein D.M."/>
            <person name="Harafuji N."/>
            <person name="Hastings K.E."/>
            <person name="Ho I."/>
            <person name="Hotta K."/>
            <person name="Huang W."/>
            <person name="Kawashima T."/>
            <person name="Lemaire P."/>
            <person name="Martinez D."/>
            <person name="Meinertzhagen I.A."/>
            <person name="Necula S."/>
            <person name="Nonaka M."/>
            <person name="Putnam N."/>
            <person name="Rash S."/>
            <person name="Saiga H."/>
            <person name="Satake M."/>
            <person name="Terry A."/>
            <person name="Yamada L."/>
            <person name="Wang H.G."/>
            <person name="Awazu S."/>
            <person name="Azumi K."/>
            <person name="Boore J."/>
            <person name="Branno M."/>
            <person name="Chin-Bow S."/>
            <person name="DeSantis R."/>
            <person name="Doyle S."/>
            <person name="Francino P."/>
            <person name="Keys D.N."/>
            <person name="Haga S."/>
            <person name="Hayashi H."/>
            <person name="Hino K."/>
            <person name="Imai K.S."/>
            <person name="Inaba K."/>
            <person name="Kano S."/>
            <person name="Kobayashi K."/>
            <person name="Kobayashi M."/>
            <person name="Lee B.I."/>
            <person name="Makabe K.W."/>
            <person name="Manohar C."/>
            <person name="Matassi G."/>
            <person name="Medina M."/>
            <person name="Mochizuki Y."/>
            <person name="Mount S."/>
            <person name="Morishita T."/>
            <person name="Miura S."/>
            <person name="Nakayama A."/>
            <person name="Nishizaka S."/>
            <person name="Nomoto H."/>
            <person name="Ohta F."/>
            <person name="Oishi K."/>
            <person name="Rigoutsos I."/>
            <person name="Sano M."/>
            <person name="Sasaki A."/>
            <person name="Sasakura Y."/>
            <person name="Shoguchi E."/>
            <person name="Shin-i T."/>
            <person name="Spagnuolo A."/>
            <person name="Stainier D."/>
            <person name="Suzuki M.M."/>
            <person name="Tassy O."/>
            <person name="Takatori N."/>
            <person name="Tokuoka M."/>
            <person name="Yagi K."/>
            <person name="Yoshizaki F."/>
            <person name="Wada S."/>
            <person name="Zhang C."/>
            <person name="Hyatt P.D."/>
            <person name="Larimer F."/>
            <person name="Detter C."/>
            <person name="Doggett N."/>
            <person name="Glavina T."/>
            <person name="Hawkins T."/>
            <person name="Richardson P."/>
            <person name="Lucas S."/>
            <person name="Kohara Y."/>
            <person name="Levine M."/>
            <person name="Satoh N."/>
            <person name="Rokhsar D.S."/>
        </authorList>
    </citation>
    <scope>NUCLEOTIDE SEQUENCE [LARGE SCALE GENOMIC DNA]</scope>
</reference>
<dbReference type="EMBL" id="EAAA01001250">
    <property type="status" value="NOT_ANNOTATED_CDS"/>
    <property type="molecule type" value="Genomic_DNA"/>
</dbReference>
<accession>H2XTP4</accession>